<name>A0A6A7BKC7_9PLEO</name>
<sequence>DFNIIYVLGKKNIIANALLRRLEEDNWQPLAKTEEEVNSFINIALSSLHLYILITN</sequence>
<feature type="non-terminal residue" evidence="1">
    <location>
        <position position="1"/>
    </location>
</feature>
<dbReference type="AlphaFoldDB" id="A0A6A7BKC7"/>
<keyword evidence="2" id="KW-1185">Reference proteome</keyword>
<dbReference type="EMBL" id="MU006289">
    <property type="protein sequence ID" value="KAF2855966.1"/>
    <property type="molecule type" value="Genomic_DNA"/>
</dbReference>
<protein>
    <submittedName>
        <fullName evidence="1">Uncharacterized protein</fullName>
    </submittedName>
</protein>
<gene>
    <name evidence="1" type="ORF">T440DRAFT_384389</name>
</gene>
<dbReference type="Proteomes" id="UP000799423">
    <property type="component" value="Unassembled WGS sequence"/>
</dbReference>
<proteinExistence type="predicted"/>
<dbReference type="OrthoDB" id="3691706at2759"/>
<reference evidence="1" key="1">
    <citation type="submission" date="2020-01" db="EMBL/GenBank/DDBJ databases">
        <authorList>
            <consortium name="DOE Joint Genome Institute"/>
            <person name="Haridas S."/>
            <person name="Albert R."/>
            <person name="Binder M."/>
            <person name="Bloem J."/>
            <person name="Labutti K."/>
            <person name="Salamov A."/>
            <person name="Andreopoulos B."/>
            <person name="Baker S.E."/>
            <person name="Barry K."/>
            <person name="Bills G."/>
            <person name="Bluhm B.H."/>
            <person name="Cannon C."/>
            <person name="Castanera R."/>
            <person name="Culley D.E."/>
            <person name="Daum C."/>
            <person name="Ezra D."/>
            <person name="Gonzalez J.B."/>
            <person name="Henrissat B."/>
            <person name="Kuo A."/>
            <person name="Liang C."/>
            <person name="Lipzen A."/>
            <person name="Lutzoni F."/>
            <person name="Magnuson J."/>
            <person name="Mondo S."/>
            <person name="Nolan M."/>
            <person name="Ohm R."/>
            <person name="Pangilinan J."/>
            <person name="Park H.-J."/>
            <person name="Ramirez L."/>
            <person name="Alfaro M."/>
            <person name="Sun H."/>
            <person name="Tritt A."/>
            <person name="Yoshinaga Y."/>
            <person name="Zwiers L.-H."/>
            <person name="Turgeon B.G."/>
            <person name="Goodwin S.B."/>
            <person name="Spatafora J.W."/>
            <person name="Crous P.W."/>
            <person name="Grigoriev I.V."/>
        </authorList>
    </citation>
    <scope>NUCLEOTIDE SEQUENCE</scope>
    <source>
        <strain evidence="1">IPT5</strain>
    </source>
</reference>
<organism evidence="1 2">
    <name type="scientific">Plenodomus tracheiphilus IPT5</name>
    <dbReference type="NCBI Taxonomy" id="1408161"/>
    <lineage>
        <taxon>Eukaryota</taxon>
        <taxon>Fungi</taxon>
        <taxon>Dikarya</taxon>
        <taxon>Ascomycota</taxon>
        <taxon>Pezizomycotina</taxon>
        <taxon>Dothideomycetes</taxon>
        <taxon>Pleosporomycetidae</taxon>
        <taxon>Pleosporales</taxon>
        <taxon>Pleosporineae</taxon>
        <taxon>Leptosphaeriaceae</taxon>
        <taxon>Plenodomus</taxon>
    </lineage>
</organism>
<accession>A0A6A7BKC7</accession>
<evidence type="ECO:0000313" key="2">
    <source>
        <dbReference type="Proteomes" id="UP000799423"/>
    </source>
</evidence>
<evidence type="ECO:0000313" key="1">
    <source>
        <dbReference type="EMBL" id="KAF2855966.1"/>
    </source>
</evidence>